<dbReference type="Pfam" id="PF18962">
    <property type="entry name" value="Por_Secre_tail"/>
    <property type="match status" value="1"/>
</dbReference>
<evidence type="ECO:0000313" key="4">
    <source>
        <dbReference type="Proteomes" id="UP000001822"/>
    </source>
</evidence>
<keyword evidence="1" id="KW-0732">Signal</keyword>
<dbReference type="OrthoDB" id="640949at2"/>
<dbReference type="Proteomes" id="UP000001822">
    <property type="component" value="Chromosome"/>
</dbReference>
<evidence type="ECO:0000256" key="1">
    <source>
        <dbReference type="SAM" id="SignalP"/>
    </source>
</evidence>
<keyword evidence="4" id="KW-1185">Reference proteome</keyword>
<dbReference type="RefSeq" id="WP_011583885.1">
    <property type="nucleotide sequence ID" value="NC_008255.1"/>
</dbReference>
<protein>
    <recommendedName>
        <fullName evidence="2">Secretion system C-terminal sorting domain-containing protein</fullName>
    </recommendedName>
</protein>
<dbReference type="NCBIfam" id="TIGR04183">
    <property type="entry name" value="Por_Secre_tail"/>
    <property type="match status" value="1"/>
</dbReference>
<feature type="chain" id="PRO_5027101888" description="Secretion system C-terminal sorting domain-containing protein" evidence="1">
    <location>
        <begin position="20"/>
        <end position="278"/>
    </location>
</feature>
<feature type="signal peptide" evidence="1">
    <location>
        <begin position="1"/>
        <end position="19"/>
    </location>
</feature>
<reference evidence="3 4" key="1">
    <citation type="journal article" date="2007" name="Appl. Environ. Microbiol.">
        <title>Genome sequence of the cellulolytic gliding bacterium Cytophaga hutchinsonii.</title>
        <authorList>
            <person name="Xie G."/>
            <person name="Bruce D.C."/>
            <person name="Challacombe J.F."/>
            <person name="Chertkov O."/>
            <person name="Detter J.C."/>
            <person name="Gilna P."/>
            <person name="Han C.S."/>
            <person name="Lucas S."/>
            <person name="Misra M."/>
            <person name="Myers G.L."/>
            <person name="Richardson P."/>
            <person name="Tapia R."/>
            <person name="Thayer N."/>
            <person name="Thompson L.S."/>
            <person name="Brettin T.S."/>
            <person name="Henrissat B."/>
            <person name="Wilson D.B."/>
            <person name="McBride M.J."/>
        </authorList>
    </citation>
    <scope>NUCLEOTIDE SEQUENCE [LARGE SCALE GENOMIC DNA]</scope>
    <source>
        <strain evidence="4">ATCC 33406 / DSM 1761 / CIP 103989 / NBRC 15051 / NCIMB 9469 / D465</strain>
    </source>
</reference>
<proteinExistence type="predicted"/>
<dbReference type="AlphaFoldDB" id="A0A6N4SNA1"/>
<dbReference type="KEGG" id="chu:CHU_0480"/>
<accession>A0A6N4SNA1</accession>
<evidence type="ECO:0000313" key="3">
    <source>
        <dbReference type="EMBL" id="ABG57769.1"/>
    </source>
</evidence>
<dbReference type="EMBL" id="CP000383">
    <property type="protein sequence ID" value="ABG57769.1"/>
    <property type="molecule type" value="Genomic_DNA"/>
</dbReference>
<organism evidence="3 4">
    <name type="scientific">Cytophaga hutchinsonii (strain ATCC 33406 / DSM 1761 / CIP 103989 / NBRC 15051 / NCIMB 9469 / D465)</name>
    <dbReference type="NCBI Taxonomy" id="269798"/>
    <lineage>
        <taxon>Bacteria</taxon>
        <taxon>Pseudomonadati</taxon>
        <taxon>Bacteroidota</taxon>
        <taxon>Cytophagia</taxon>
        <taxon>Cytophagales</taxon>
        <taxon>Cytophagaceae</taxon>
        <taxon>Cytophaga</taxon>
    </lineage>
</organism>
<gene>
    <name evidence="3" type="ordered locus">CHU_0480</name>
</gene>
<dbReference type="InterPro" id="IPR026444">
    <property type="entry name" value="Secre_tail"/>
</dbReference>
<evidence type="ECO:0000259" key="2">
    <source>
        <dbReference type="Pfam" id="PF18962"/>
    </source>
</evidence>
<feature type="domain" description="Secretion system C-terminal sorting" evidence="2">
    <location>
        <begin position="219"/>
        <end position="277"/>
    </location>
</feature>
<dbReference type="Gene3D" id="2.60.120.260">
    <property type="entry name" value="Galactose-binding domain-like"/>
    <property type="match status" value="1"/>
</dbReference>
<sequence length="278" mass="29497">MKKILLTSALVATSLFSFAQTPAVPNGGFENWSEALCDGETPDEYVTTADMFFEDNGVCPTTTGISKSTTKYSGTYALQLTSATQSGINIGNSVFLSSDFTGRPTKLVGYTKFTKGGTDTLGIMVAVGDIENENPVAYGELTLSATQGAYTKFEITLEYDAENTSDVNTLVLVIGTGAKTGFASSSTVALIDALSFEYSPTSTVNYAAKSPINVFAANNTINFSENVSDVHVVDMVGASKIQEASSTKTMNTSSLTSGLYIVTYNYNGNYFSKKVVIE</sequence>
<name>A0A6N4SNA1_CYTH3</name>